<dbReference type="GeneID" id="36577580"/>
<evidence type="ECO:0000313" key="5">
    <source>
        <dbReference type="Proteomes" id="UP000241818"/>
    </source>
</evidence>
<evidence type="ECO:0000259" key="3">
    <source>
        <dbReference type="Pfam" id="PF01073"/>
    </source>
</evidence>
<organism evidence="4 5">
    <name type="scientific">Amorphotheca resinae ATCC 22711</name>
    <dbReference type="NCBI Taxonomy" id="857342"/>
    <lineage>
        <taxon>Eukaryota</taxon>
        <taxon>Fungi</taxon>
        <taxon>Dikarya</taxon>
        <taxon>Ascomycota</taxon>
        <taxon>Pezizomycotina</taxon>
        <taxon>Leotiomycetes</taxon>
        <taxon>Helotiales</taxon>
        <taxon>Amorphothecaceae</taxon>
        <taxon>Amorphotheca</taxon>
    </lineage>
</organism>
<protein>
    <recommendedName>
        <fullName evidence="3">3-beta hydroxysteroid dehydrogenase/isomerase domain-containing protein</fullName>
    </recommendedName>
</protein>
<dbReference type="InterPro" id="IPR002225">
    <property type="entry name" value="3Beta_OHSteriod_DH/Estase"/>
</dbReference>
<dbReference type="PANTHER" id="PTHR43245:SF51">
    <property type="entry name" value="SHORT CHAIN DEHYDROGENASE_REDUCTASE FAMILY 42E, MEMBER 2"/>
    <property type="match status" value="1"/>
</dbReference>
<feature type="non-terminal residue" evidence="4">
    <location>
        <position position="1"/>
    </location>
</feature>
<evidence type="ECO:0000256" key="1">
    <source>
        <dbReference type="ARBA" id="ARBA00009219"/>
    </source>
</evidence>
<feature type="non-terminal residue" evidence="4">
    <location>
        <position position="346"/>
    </location>
</feature>
<keyword evidence="2" id="KW-0560">Oxidoreductase</keyword>
<dbReference type="OrthoDB" id="10058185at2759"/>
<dbReference type="Proteomes" id="UP000241818">
    <property type="component" value="Unassembled WGS sequence"/>
</dbReference>
<keyword evidence="5" id="KW-1185">Reference proteome</keyword>
<dbReference type="GO" id="GO:0006694">
    <property type="term" value="P:steroid biosynthetic process"/>
    <property type="evidence" value="ECO:0007669"/>
    <property type="project" value="InterPro"/>
</dbReference>
<comment type="similarity">
    <text evidence="1">Belongs to the 3-beta-HSD family.</text>
</comment>
<dbReference type="PANTHER" id="PTHR43245">
    <property type="entry name" value="BIFUNCTIONAL POLYMYXIN RESISTANCE PROTEIN ARNA"/>
    <property type="match status" value="1"/>
</dbReference>
<dbReference type="Pfam" id="PF01073">
    <property type="entry name" value="3Beta_HSD"/>
    <property type="match status" value="1"/>
</dbReference>
<reference evidence="4 5" key="1">
    <citation type="journal article" date="2018" name="New Phytol.">
        <title>Comparative genomics and transcriptomics depict ericoid mycorrhizal fungi as versatile saprotrophs and plant mutualists.</title>
        <authorList>
            <person name="Martino E."/>
            <person name="Morin E."/>
            <person name="Grelet G.A."/>
            <person name="Kuo A."/>
            <person name="Kohler A."/>
            <person name="Daghino S."/>
            <person name="Barry K.W."/>
            <person name="Cichocki N."/>
            <person name="Clum A."/>
            <person name="Dockter R.B."/>
            <person name="Hainaut M."/>
            <person name="Kuo R.C."/>
            <person name="LaButti K."/>
            <person name="Lindahl B.D."/>
            <person name="Lindquist E.A."/>
            <person name="Lipzen A."/>
            <person name="Khouja H.R."/>
            <person name="Magnuson J."/>
            <person name="Murat C."/>
            <person name="Ohm R.A."/>
            <person name="Singer S.W."/>
            <person name="Spatafora J.W."/>
            <person name="Wang M."/>
            <person name="Veneault-Fourrey C."/>
            <person name="Henrissat B."/>
            <person name="Grigoriev I.V."/>
            <person name="Martin F.M."/>
            <person name="Perotto S."/>
        </authorList>
    </citation>
    <scope>NUCLEOTIDE SEQUENCE [LARGE SCALE GENOMIC DNA]</scope>
    <source>
        <strain evidence="4 5">ATCC 22711</strain>
    </source>
</reference>
<accession>A0A2T3BAR5</accession>
<proteinExistence type="inferred from homology"/>
<dbReference type="Gene3D" id="3.40.50.720">
    <property type="entry name" value="NAD(P)-binding Rossmann-like Domain"/>
    <property type="match status" value="1"/>
</dbReference>
<dbReference type="GO" id="GO:0016616">
    <property type="term" value="F:oxidoreductase activity, acting on the CH-OH group of donors, NAD or NADP as acceptor"/>
    <property type="evidence" value="ECO:0007669"/>
    <property type="project" value="InterPro"/>
</dbReference>
<dbReference type="STRING" id="857342.A0A2T3BAR5"/>
<evidence type="ECO:0000313" key="4">
    <source>
        <dbReference type="EMBL" id="PSS25380.1"/>
    </source>
</evidence>
<gene>
    <name evidence="4" type="ORF">M430DRAFT_70573</name>
</gene>
<dbReference type="EMBL" id="KZ679007">
    <property type="protein sequence ID" value="PSS25380.1"/>
    <property type="molecule type" value="Genomic_DNA"/>
</dbReference>
<dbReference type="InParanoid" id="A0A2T3BAR5"/>
<dbReference type="InterPro" id="IPR050177">
    <property type="entry name" value="Lipid_A_modif_metabolic_enz"/>
</dbReference>
<sequence>VLVVGGCGYLGSNIVQLLSSQSTCTAIHVMSRNPTQNLHPNVTYHSGDIANAQEVSSLLSSISPRVIIHTASPKYTASETLLRSTNLTGTRVLLKCAAASPSVRAFVYTGTDSAIVQAPGVKLTEELAQLYTEKSPVNAYAKTKAIADCEVRAANAPSTLSTAVIRIPGLYGENDDNCMGALLNTVKKGQHKVQVGENKRRFEFVYVEKACMAHVLAAKALLAEEATDSKDDDASKKGRVGGEAFFVSDGVSLPYFDFARKVYAFAGHPVAENEIKVMPHWLVLGFAVLGEWLYWVFTFGTKTPEVRKLGIQYLAGGCEWDISKAKERLGYEPVADQDAVLKRVAE</sequence>
<dbReference type="InterPro" id="IPR036291">
    <property type="entry name" value="NAD(P)-bd_dom_sf"/>
</dbReference>
<name>A0A2T3BAR5_AMORE</name>
<evidence type="ECO:0000256" key="2">
    <source>
        <dbReference type="ARBA" id="ARBA00023002"/>
    </source>
</evidence>
<dbReference type="RefSeq" id="XP_024723979.1">
    <property type="nucleotide sequence ID" value="XM_024869499.1"/>
</dbReference>
<dbReference type="AlphaFoldDB" id="A0A2T3BAR5"/>
<dbReference type="SUPFAM" id="SSF51735">
    <property type="entry name" value="NAD(P)-binding Rossmann-fold domains"/>
    <property type="match status" value="1"/>
</dbReference>
<feature type="domain" description="3-beta hydroxysteroid dehydrogenase/isomerase" evidence="3">
    <location>
        <begin position="2"/>
        <end position="269"/>
    </location>
</feature>